<organism evidence="1">
    <name type="scientific">Rhizophora mucronata</name>
    <name type="common">Asiatic mangrove</name>
    <dbReference type="NCBI Taxonomy" id="61149"/>
    <lineage>
        <taxon>Eukaryota</taxon>
        <taxon>Viridiplantae</taxon>
        <taxon>Streptophyta</taxon>
        <taxon>Embryophyta</taxon>
        <taxon>Tracheophyta</taxon>
        <taxon>Spermatophyta</taxon>
        <taxon>Magnoliopsida</taxon>
        <taxon>eudicotyledons</taxon>
        <taxon>Gunneridae</taxon>
        <taxon>Pentapetalae</taxon>
        <taxon>rosids</taxon>
        <taxon>fabids</taxon>
        <taxon>Malpighiales</taxon>
        <taxon>Rhizophoraceae</taxon>
        <taxon>Rhizophora</taxon>
    </lineage>
</organism>
<reference evidence="1" key="1">
    <citation type="submission" date="2018-02" db="EMBL/GenBank/DDBJ databases">
        <title>Rhizophora mucronata_Transcriptome.</title>
        <authorList>
            <person name="Meera S.P."/>
            <person name="Sreeshan A."/>
            <person name="Augustine A."/>
        </authorList>
    </citation>
    <scope>NUCLEOTIDE SEQUENCE</scope>
    <source>
        <tissue evidence="1">Leaf</tissue>
    </source>
</reference>
<dbReference type="AlphaFoldDB" id="A0A2P2N432"/>
<accession>A0A2P2N432</accession>
<sequence>MGRQSYRGGFCSRNTLPSLSHCSLVLTNYGLET</sequence>
<name>A0A2P2N432_RHIMU</name>
<proteinExistence type="predicted"/>
<evidence type="ECO:0000313" key="1">
    <source>
        <dbReference type="EMBL" id="MBX37240.1"/>
    </source>
</evidence>
<dbReference type="EMBL" id="GGEC01056756">
    <property type="protein sequence ID" value="MBX37240.1"/>
    <property type="molecule type" value="Transcribed_RNA"/>
</dbReference>
<protein>
    <submittedName>
        <fullName evidence="1">Uncharacterized protein</fullName>
    </submittedName>
</protein>